<evidence type="ECO:0008006" key="6">
    <source>
        <dbReference type="Google" id="ProtNLM"/>
    </source>
</evidence>
<sequence>MPRQAWDPRHQTNPLIWCAAIICAVLAVVVIFTGILVFVSYLTIKPKVPKISVSQAQLNTIYFDQSGLLTIQVTVVVRAQNDNAKAHANFYDTRFVLSFGGRRIAILKADPFSVGPKESVELNFVPQSSPIPLNPDEADDVNLALRRGLVTFELQGTTRTRWKVGLIGSVKFWLHVHCLLHLPVDKTVAHPNCSPKSNY</sequence>
<gene>
    <name evidence="4" type="ORF">CASFOL_041878</name>
</gene>
<comment type="caution">
    <text evidence="4">The sequence shown here is derived from an EMBL/GenBank/DDBJ whole genome shotgun (WGS) entry which is preliminary data.</text>
</comment>
<keyword evidence="2 3" id="KW-0472">Membrane</keyword>
<dbReference type="AlphaFoldDB" id="A0ABD3B9I3"/>
<proteinExistence type="predicted"/>
<comment type="subcellular location">
    <subcellularLocation>
        <location evidence="1">Membrane</location>
    </subcellularLocation>
</comment>
<evidence type="ECO:0000313" key="4">
    <source>
        <dbReference type="EMBL" id="KAL3613804.1"/>
    </source>
</evidence>
<dbReference type="PANTHER" id="PTHR31234">
    <property type="entry name" value="LATE EMBRYOGENESIS ABUNDANT (LEA) HYDROXYPROLINE-RICH GLYCOPROTEIN FAMILY"/>
    <property type="match status" value="1"/>
</dbReference>
<evidence type="ECO:0000256" key="1">
    <source>
        <dbReference type="ARBA" id="ARBA00004370"/>
    </source>
</evidence>
<feature type="transmembrane region" description="Helical" evidence="3">
    <location>
        <begin position="14"/>
        <end position="42"/>
    </location>
</feature>
<keyword evidence="5" id="KW-1185">Reference proteome</keyword>
<dbReference type="PANTHER" id="PTHR31234:SF66">
    <property type="entry name" value="LATE EMBRYOGENESIS ABUNDANT PROTEIN"/>
    <property type="match status" value="1"/>
</dbReference>
<dbReference type="InterPro" id="IPR044839">
    <property type="entry name" value="NDR1-like"/>
</dbReference>
<accession>A0ABD3B9I3</accession>
<organism evidence="4 5">
    <name type="scientific">Castilleja foliolosa</name>
    <dbReference type="NCBI Taxonomy" id="1961234"/>
    <lineage>
        <taxon>Eukaryota</taxon>
        <taxon>Viridiplantae</taxon>
        <taxon>Streptophyta</taxon>
        <taxon>Embryophyta</taxon>
        <taxon>Tracheophyta</taxon>
        <taxon>Spermatophyta</taxon>
        <taxon>Magnoliopsida</taxon>
        <taxon>eudicotyledons</taxon>
        <taxon>Gunneridae</taxon>
        <taxon>Pentapetalae</taxon>
        <taxon>asterids</taxon>
        <taxon>lamiids</taxon>
        <taxon>Lamiales</taxon>
        <taxon>Orobanchaceae</taxon>
        <taxon>Pedicularideae</taxon>
        <taxon>Castillejinae</taxon>
        <taxon>Castilleja</taxon>
    </lineage>
</organism>
<evidence type="ECO:0000256" key="3">
    <source>
        <dbReference type="SAM" id="Phobius"/>
    </source>
</evidence>
<dbReference type="GO" id="GO:0016020">
    <property type="term" value="C:membrane"/>
    <property type="evidence" value="ECO:0007669"/>
    <property type="project" value="UniProtKB-SubCell"/>
</dbReference>
<keyword evidence="3" id="KW-0812">Transmembrane</keyword>
<keyword evidence="3" id="KW-1133">Transmembrane helix</keyword>
<evidence type="ECO:0000313" key="5">
    <source>
        <dbReference type="Proteomes" id="UP001632038"/>
    </source>
</evidence>
<reference evidence="5" key="1">
    <citation type="journal article" date="2024" name="IScience">
        <title>Strigolactones Initiate the Formation of Haustorium-like Structures in Castilleja.</title>
        <authorList>
            <person name="Buerger M."/>
            <person name="Peterson D."/>
            <person name="Chory J."/>
        </authorList>
    </citation>
    <scope>NUCLEOTIDE SEQUENCE [LARGE SCALE GENOMIC DNA]</scope>
</reference>
<dbReference type="EMBL" id="JAVIJP010000107">
    <property type="protein sequence ID" value="KAL3613804.1"/>
    <property type="molecule type" value="Genomic_DNA"/>
</dbReference>
<name>A0ABD3B9I3_9LAMI</name>
<protein>
    <recommendedName>
        <fullName evidence="6">Late embryogenesis abundant protein LEA-2 subgroup domain-containing protein</fullName>
    </recommendedName>
</protein>
<evidence type="ECO:0000256" key="2">
    <source>
        <dbReference type="ARBA" id="ARBA00023136"/>
    </source>
</evidence>
<dbReference type="Proteomes" id="UP001632038">
    <property type="component" value="Unassembled WGS sequence"/>
</dbReference>